<dbReference type="InParanoid" id="A0A0D2JWZ8"/>
<dbReference type="AlphaFoldDB" id="A0A0D2JWZ8"/>
<sequence>MKGKRRKKLTGEKIFYTAPVRGEIPSPNFHAISVSKKVVDLAMVSTLPMGLHNSGDNGLIWVNPFQALNMDNSLQNKKILIVGGSSGIGLAVAQKACKAGGKVMIASRSAAEKQQELTSLIGHEIETCSFDVTAEPESLWQIIGDIDHLAVATRPEIIPGPFAETDFKEAQKAFNTKFWGTYRLIQKGRINPYGSIILTSGIAGEKIFRNHSTMCIINSAIEALCRSLAVELAPIRVNLVSPGFVAPKPPEVEELAQNFPAKRIASPDEVADAFIYLMKSAYITGTSLAVDGGARLV</sequence>
<comment type="similarity">
    <text evidence="1">Belongs to the short-chain dehydrogenases/reductases (SDR) family.</text>
</comment>
<dbReference type="SUPFAM" id="SSF51735">
    <property type="entry name" value="NAD(P)-binding Rossmann-fold domains"/>
    <property type="match status" value="1"/>
</dbReference>
<protein>
    <submittedName>
        <fullName evidence="3">Short-chain dehydrogenase</fullName>
    </submittedName>
</protein>
<dbReference type="InterPro" id="IPR002347">
    <property type="entry name" value="SDR_fam"/>
</dbReference>
<dbReference type="PANTHER" id="PTHR43477">
    <property type="entry name" value="DIHYDROANTICAPSIN 7-DEHYDROGENASE"/>
    <property type="match status" value="1"/>
</dbReference>
<dbReference type="InterPro" id="IPR051122">
    <property type="entry name" value="SDR_DHRS6-like"/>
</dbReference>
<evidence type="ECO:0000256" key="1">
    <source>
        <dbReference type="ARBA" id="ARBA00006484"/>
    </source>
</evidence>
<evidence type="ECO:0000256" key="2">
    <source>
        <dbReference type="ARBA" id="ARBA00023002"/>
    </source>
</evidence>
<evidence type="ECO:0000313" key="4">
    <source>
        <dbReference type="Proteomes" id="UP000032233"/>
    </source>
</evidence>
<reference evidence="3 4" key="1">
    <citation type="submission" date="2013-11" db="EMBL/GenBank/DDBJ databases">
        <title>Metagenomic analysis of a methanogenic consortium involved in long chain n-alkane degradation.</title>
        <authorList>
            <person name="Davidova I.A."/>
            <person name="Callaghan A.V."/>
            <person name="Wawrik B."/>
            <person name="Pruitt S."/>
            <person name="Marks C."/>
            <person name="Duncan K.E."/>
            <person name="Suflita J.M."/>
        </authorList>
    </citation>
    <scope>NUCLEOTIDE SEQUENCE [LARGE SCALE GENOMIC DNA]</scope>
    <source>
        <strain evidence="3 4">SPR</strain>
    </source>
</reference>
<dbReference type="Gene3D" id="3.40.50.720">
    <property type="entry name" value="NAD(P)-binding Rossmann-like Domain"/>
    <property type="match status" value="1"/>
</dbReference>
<dbReference type="EMBL" id="AZAC01000012">
    <property type="protein sequence ID" value="KIX14095.1"/>
    <property type="molecule type" value="Genomic_DNA"/>
</dbReference>
<name>A0A0D2JWZ8_9BACT</name>
<dbReference type="Pfam" id="PF13561">
    <property type="entry name" value="adh_short_C2"/>
    <property type="match status" value="1"/>
</dbReference>
<dbReference type="PRINTS" id="PR00081">
    <property type="entry name" value="GDHRDH"/>
</dbReference>
<proteinExistence type="inferred from homology"/>
<dbReference type="PATRIC" id="fig|1429043.3.peg.2269"/>
<dbReference type="PANTHER" id="PTHR43477:SF1">
    <property type="entry name" value="DIHYDROANTICAPSIN 7-DEHYDROGENASE"/>
    <property type="match status" value="1"/>
</dbReference>
<keyword evidence="2" id="KW-0560">Oxidoreductase</keyword>
<dbReference type="InterPro" id="IPR036291">
    <property type="entry name" value="NAD(P)-bd_dom_sf"/>
</dbReference>
<gene>
    <name evidence="3" type="ORF">X474_10705</name>
</gene>
<dbReference type="CDD" id="cd05233">
    <property type="entry name" value="SDR_c"/>
    <property type="match status" value="1"/>
</dbReference>
<evidence type="ECO:0000313" key="3">
    <source>
        <dbReference type="EMBL" id="KIX14095.1"/>
    </source>
</evidence>
<accession>A0A0D2JWZ8</accession>
<dbReference type="STRING" id="1429043.X474_10705"/>
<dbReference type="GO" id="GO:0016491">
    <property type="term" value="F:oxidoreductase activity"/>
    <property type="evidence" value="ECO:0007669"/>
    <property type="project" value="UniProtKB-KW"/>
</dbReference>
<dbReference type="Proteomes" id="UP000032233">
    <property type="component" value="Unassembled WGS sequence"/>
</dbReference>
<keyword evidence="4" id="KW-1185">Reference proteome</keyword>
<comment type="caution">
    <text evidence="3">The sequence shown here is derived from an EMBL/GenBank/DDBJ whole genome shotgun (WGS) entry which is preliminary data.</text>
</comment>
<organism evidence="3 4">
    <name type="scientific">Dethiosulfatarculus sandiegensis</name>
    <dbReference type="NCBI Taxonomy" id="1429043"/>
    <lineage>
        <taxon>Bacteria</taxon>
        <taxon>Pseudomonadati</taxon>
        <taxon>Thermodesulfobacteriota</taxon>
        <taxon>Desulfarculia</taxon>
        <taxon>Desulfarculales</taxon>
        <taxon>Desulfarculaceae</taxon>
        <taxon>Dethiosulfatarculus</taxon>
    </lineage>
</organism>